<accession>A0A7K4MA32</accession>
<name>A0A7K4MA32_9ARCH</name>
<proteinExistence type="predicted"/>
<feature type="coiled-coil region" evidence="1">
    <location>
        <begin position="191"/>
        <end position="222"/>
    </location>
</feature>
<dbReference type="Proteomes" id="UP000587702">
    <property type="component" value="Unassembled WGS sequence"/>
</dbReference>
<keyword evidence="1" id="KW-0175">Coiled coil</keyword>
<evidence type="ECO:0000313" key="2">
    <source>
        <dbReference type="EMBL" id="NWJ20345.1"/>
    </source>
</evidence>
<protein>
    <submittedName>
        <fullName evidence="2">Uncharacterized protein</fullName>
    </submittedName>
</protein>
<dbReference type="AlphaFoldDB" id="A0A7K4MA32"/>
<evidence type="ECO:0000313" key="3">
    <source>
        <dbReference type="Proteomes" id="UP000587702"/>
    </source>
</evidence>
<reference evidence="2 3" key="1">
    <citation type="journal article" date="2019" name="Environ. Microbiol.">
        <title>Genomics insights into ecotype formation of ammonia-oxidizing archaea in the deep ocean.</title>
        <authorList>
            <person name="Wang Y."/>
            <person name="Huang J.M."/>
            <person name="Cui G.J."/>
            <person name="Nunoura T."/>
            <person name="Takaki Y."/>
            <person name="Li W.L."/>
            <person name="Li J."/>
            <person name="Gao Z.M."/>
            <person name="Takai K."/>
            <person name="Zhang A.Q."/>
            <person name="Stepanauskas R."/>
        </authorList>
    </citation>
    <scope>NUCLEOTIDE SEQUENCE [LARGE SCALE GENOMIC DNA]</scope>
    <source>
        <strain evidence="2 3">L14</strain>
    </source>
</reference>
<organism evidence="2 3">
    <name type="scientific">Marine Group I thaumarchaeote</name>
    <dbReference type="NCBI Taxonomy" id="2511932"/>
    <lineage>
        <taxon>Archaea</taxon>
        <taxon>Nitrososphaerota</taxon>
        <taxon>Marine Group I</taxon>
    </lineage>
</organism>
<dbReference type="EMBL" id="JACATI010000004">
    <property type="protein sequence ID" value="NWJ20345.1"/>
    <property type="molecule type" value="Genomic_DNA"/>
</dbReference>
<evidence type="ECO:0000256" key="1">
    <source>
        <dbReference type="SAM" id="Coils"/>
    </source>
</evidence>
<sequence length="398" mass="46083">MGEYEEFAEALFGQLSVEIKEEKEITQLAIKAKEGLADKVRFKELEDITKEIFPIFKDKVEDFLGVKVPDDLQLKFLELEELKKMKGDKVFADKEAKKYVTELFHAVAKEDLKKIAELMQQDTPKYLVYSTYAIQYISKITTTYGDYLDSVIYLNKFILSKYPQIILYKQGEPYESRFENVNSGYIGAVKMTVLEELIHSAQENLQQVNKNAAMEVNKINEELANIILSLDTEIVNKLSEYCQLQTVPDNFPFAKKANLFFFLNPDHFLIEQIGPDVMTFTHVEIDPKIEESIPQLLGIYKRWLVPIQQHHAAFTAMEGMASFAIDNILKDDKDFQNYLTTFMGTDFSSYQVRKSMGKDFTKAVYEKLGKDTFKKMIDVPPNTRELKDPKLYLKKMSL</sequence>
<gene>
    <name evidence="2" type="ORF">HX860_04655</name>
</gene>
<comment type="caution">
    <text evidence="2">The sequence shown here is derived from an EMBL/GenBank/DDBJ whole genome shotgun (WGS) entry which is preliminary data.</text>
</comment>